<keyword evidence="1 4" id="KW-0808">Transferase</keyword>
<evidence type="ECO:0000313" key="5">
    <source>
        <dbReference type="Proteomes" id="UP001058860"/>
    </source>
</evidence>
<keyword evidence="2 4" id="KW-0012">Acyltransferase</keyword>
<dbReference type="Pfam" id="PF00583">
    <property type="entry name" value="Acetyltransf_1"/>
    <property type="match status" value="1"/>
</dbReference>
<accession>A0ABY5PK52</accession>
<dbReference type="EC" id="2.3.1.-" evidence="4"/>
<evidence type="ECO:0000256" key="2">
    <source>
        <dbReference type="ARBA" id="ARBA00023315"/>
    </source>
</evidence>
<dbReference type="PANTHER" id="PTHR43877">
    <property type="entry name" value="AMINOALKYLPHOSPHONATE N-ACETYLTRANSFERASE-RELATED-RELATED"/>
    <property type="match status" value="1"/>
</dbReference>
<dbReference type="RefSeq" id="WP_353865423.1">
    <property type="nucleotide sequence ID" value="NZ_CP088295.1"/>
</dbReference>
<name>A0ABY5PK52_9ACTN</name>
<sequence>MSARNVTVREATPADAPAIGRLLHDFNTEYDDVTPGPEALARRVTQLLEGGDTVILVAGDGPDGLVVLRFREAIWALAQECYLAELYVVPPLRGRGIGRALMEGALAAARARGAAWIDLGTSDDDVAARALYERMGFTNREGPDGPVMYVYERDL</sequence>
<evidence type="ECO:0000256" key="1">
    <source>
        <dbReference type="ARBA" id="ARBA00022679"/>
    </source>
</evidence>
<dbReference type="InterPro" id="IPR050832">
    <property type="entry name" value="Bact_Acetyltransf"/>
</dbReference>
<dbReference type="Proteomes" id="UP001058860">
    <property type="component" value="Chromosome"/>
</dbReference>
<protein>
    <submittedName>
        <fullName evidence="4">GNAT family N-acetyltransferase</fullName>
        <ecNumber evidence="4">2.3.1.-</ecNumber>
    </submittedName>
</protein>
<keyword evidence="5" id="KW-1185">Reference proteome</keyword>
<dbReference type="PROSITE" id="PS51186">
    <property type="entry name" value="GNAT"/>
    <property type="match status" value="1"/>
</dbReference>
<evidence type="ECO:0000259" key="3">
    <source>
        <dbReference type="PROSITE" id="PS51186"/>
    </source>
</evidence>
<dbReference type="GO" id="GO:0016746">
    <property type="term" value="F:acyltransferase activity"/>
    <property type="evidence" value="ECO:0007669"/>
    <property type="project" value="UniProtKB-KW"/>
</dbReference>
<dbReference type="EMBL" id="CP088295">
    <property type="protein sequence ID" value="UUY04947.1"/>
    <property type="molecule type" value="Genomic_DNA"/>
</dbReference>
<organism evidence="4 5">
    <name type="scientific">Svornostia abyssi</name>
    <dbReference type="NCBI Taxonomy" id="2898438"/>
    <lineage>
        <taxon>Bacteria</taxon>
        <taxon>Bacillati</taxon>
        <taxon>Actinomycetota</taxon>
        <taxon>Thermoleophilia</taxon>
        <taxon>Solirubrobacterales</taxon>
        <taxon>Baekduiaceae</taxon>
        <taxon>Svornostia</taxon>
    </lineage>
</organism>
<dbReference type="CDD" id="cd04301">
    <property type="entry name" value="NAT_SF"/>
    <property type="match status" value="1"/>
</dbReference>
<dbReference type="InterPro" id="IPR000182">
    <property type="entry name" value="GNAT_dom"/>
</dbReference>
<feature type="domain" description="N-acetyltransferase" evidence="3">
    <location>
        <begin position="6"/>
        <end position="155"/>
    </location>
</feature>
<proteinExistence type="predicted"/>
<dbReference type="SUPFAM" id="SSF55729">
    <property type="entry name" value="Acyl-CoA N-acyltransferases (Nat)"/>
    <property type="match status" value="1"/>
</dbReference>
<dbReference type="Gene3D" id="3.40.630.30">
    <property type="match status" value="1"/>
</dbReference>
<dbReference type="InterPro" id="IPR016181">
    <property type="entry name" value="Acyl_CoA_acyltransferase"/>
</dbReference>
<reference evidence="5" key="1">
    <citation type="submission" date="2021-11" db="EMBL/GenBank/DDBJ databases">
        <title>Cultivation dependent microbiological survey of springs from the worlds oldest radium mine currently devoted to the extraction of radon-saturated water.</title>
        <authorList>
            <person name="Kapinusova G."/>
            <person name="Smrhova T."/>
            <person name="Strejcek M."/>
            <person name="Suman J."/>
            <person name="Jani K."/>
            <person name="Pajer P."/>
            <person name="Uhlik O."/>
        </authorList>
    </citation>
    <scope>NUCLEOTIDE SEQUENCE [LARGE SCALE GENOMIC DNA]</scope>
    <source>
        <strain evidence="5">J379</strain>
    </source>
</reference>
<gene>
    <name evidence="4" type="ORF">LRS13_05305</name>
</gene>
<evidence type="ECO:0000313" key="4">
    <source>
        <dbReference type="EMBL" id="UUY04947.1"/>
    </source>
</evidence>